<keyword evidence="2" id="KW-1185">Reference proteome</keyword>
<dbReference type="BioCyc" id="PSYR629263:G11X0-7573-MONOMER"/>
<name>F3GMX5_PSESJ</name>
<dbReference type="Proteomes" id="UP000004986">
    <property type="component" value="Unassembled WGS sequence"/>
</dbReference>
<gene>
    <name evidence="1" type="ORF">PSYPI_41443</name>
</gene>
<accession>F3GMX5</accession>
<reference evidence="1 2" key="1">
    <citation type="journal article" date="2011" name="PLoS Pathog.">
        <title>Dynamic evolution of pathogenicity revealed by sequencing and comparative genomics of 19 Pseudomonas syringae isolates.</title>
        <authorList>
            <person name="Baltrus D.A."/>
            <person name="Nishimura M.T."/>
            <person name="Romanchuk A."/>
            <person name="Chang J.H."/>
            <person name="Mukhtar M.S."/>
            <person name="Cherkis K."/>
            <person name="Roach J."/>
            <person name="Grant S.R."/>
            <person name="Jones C.D."/>
            <person name="Dangl J.L."/>
        </authorList>
    </citation>
    <scope>NUCLEOTIDE SEQUENCE [LARGE SCALE GENOMIC DNA]</scope>
    <source>
        <strain evidence="1 2">1704B</strain>
    </source>
</reference>
<dbReference type="HOGENOM" id="CLU_3146538_0_0_6"/>
<comment type="caution">
    <text evidence="1">The sequence shown here is derived from an EMBL/GenBank/DDBJ whole genome shotgun (WGS) entry which is preliminary data.</text>
</comment>
<evidence type="ECO:0000313" key="2">
    <source>
        <dbReference type="Proteomes" id="UP000004986"/>
    </source>
</evidence>
<feature type="non-terminal residue" evidence="1">
    <location>
        <position position="1"/>
    </location>
</feature>
<dbReference type="EMBL" id="AEAI01003108">
    <property type="protein sequence ID" value="EGH48428.1"/>
    <property type="molecule type" value="Genomic_DNA"/>
</dbReference>
<protein>
    <submittedName>
        <fullName evidence="1">Uncharacterized protein</fullName>
    </submittedName>
</protein>
<dbReference type="AlphaFoldDB" id="F3GMX5"/>
<proteinExistence type="predicted"/>
<evidence type="ECO:0000313" key="1">
    <source>
        <dbReference type="EMBL" id="EGH48428.1"/>
    </source>
</evidence>
<sequence length="49" mass="5496">GSIAAGKLMQILARSEHRGCLVASMMLPYDSAIMSDWIERTPSFLWLEL</sequence>
<organism evidence="1 2">
    <name type="scientific">Pseudomonas syringae pv. pisi str. 1704B</name>
    <dbReference type="NCBI Taxonomy" id="629263"/>
    <lineage>
        <taxon>Bacteria</taxon>
        <taxon>Pseudomonadati</taxon>
        <taxon>Pseudomonadota</taxon>
        <taxon>Gammaproteobacteria</taxon>
        <taxon>Pseudomonadales</taxon>
        <taxon>Pseudomonadaceae</taxon>
        <taxon>Pseudomonas</taxon>
        <taxon>Pseudomonas syringae</taxon>
    </lineage>
</organism>